<evidence type="ECO:0000256" key="1">
    <source>
        <dbReference type="SAM" id="SignalP"/>
    </source>
</evidence>
<dbReference type="Proteomes" id="UP000676409">
    <property type="component" value="Chromosome"/>
</dbReference>
<proteinExistence type="predicted"/>
<organism evidence="2 3">
    <name type="scientific">Phenylobacterium montanum</name>
    <dbReference type="NCBI Taxonomy" id="2823693"/>
    <lineage>
        <taxon>Bacteria</taxon>
        <taxon>Pseudomonadati</taxon>
        <taxon>Pseudomonadota</taxon>
        <taxon>Alphaproteobacteria</taxon>
        <taxon>Caulobacterales</taxon>
        <taxon>Caulobacteraceae</taxon>
        <taxon>Phenylobacterium</taxon>
    </lineage>
</organism>
<accession>A0A975G374</accession>
<dbReference type="EMBL" id="CP073078">
    <property type="protein sequence ID" value="QUD89856.1"/>
    <property type="molecule type" value="Genomic_DNA"/>
</dbReference>
<dbReference type="KEGG" id="caul:KCG34_08295"/>
<evidence type="ECO:0000313" key="2">
    <source>
        <dbReference type="EMBL" id="QUD89856.1"/>
    </source>
</evidence>
<sequence>MKNAILCLALLFSVCLAPHRAAALTNTCTNAQDELASGKLGAARSLAEIFDIKKEFPGCAGGGLSEEISDAVVVRLAGHWNQSIVELYQRNADAVFVAFVLQHIDATTSEADLKQVIGHASSSCPVQSKAICGRVKEAAKAALSDL</sequence>
<evidence type="ECO:0000313" key="3">
    <source>
        <dbReference type="Proteomes" id="UP000676409"/>
    </source>
</evidence>
<gene>
    <name evidence="2" type="ORF">KCG34_08295</name>
</gene>
<name>A0A975G374_9CAUL</name>
<feature type="chain" id="PRO_5036879621" evidence="1">
    <location>
        <begin position="24"/>
        <end position="146"/>
    </location>
</feature>
<keyword evidence="3" id="KW-1185">Reference proteome</keyword>
<reference evidence="2" key="1">
    <citation type="submission" date="2021-04" db="EMBL/GenBank/DDBJ databases">
        <title>The complete genome sequence of Caulobacter sp. S6.</title>
        <authorList>
            <person name="Tang Y."/>
            <person name="Ouyang W."/>
            <person name="Liu Q."/>
            <person name="Huang B."/>
            <person name="Guo Z."/>
            <person name="Lei P."/>
        </authorList>
    </citation>
    <scope>NUCLEOTIDE SEQUENCE</scope>
    <source>
        <strain evidence="2">S6</strain>
    </source>
</reference>
<feature type="signal peptide" evidence="1">
    <location>
        <begin position="1"/>
        <end position="23"/>
    </location>
</feature>
<keyword evidence="1" id="KW-0732">Signal</keyword>
<protein>
    <submittedName>
        <fullName evidence="2">Uncharacterized protein</fullName>
    </submittedName>
</protein>
<dbReference type="RefSeq" id="WP_211939908.1">
    <property type="nucleotide sequence ID" value="NZ_CP073078.1"/>
</dbReference>
<dbReference type="AlphaFoldDB" id="A0A975G374"/>